<reference evidence="2 3" key="1">
    <citation type="submission" date="2019-06" db="EMBL/GenBank/DDBJ databases">
        <title>Genomic Encyclopedia of Type Strains, Phase IV (KMG-V): Genome sequencing to study the core and pangenomes of soil and plant-associated prokaryotes.</title>
        <authorList>
            <person name="Whitman W."/>
        </authorList>
    </citation>
    <scope>NUCLEOTIDE SEQUENCE [LARGE SCALE GENOMIC DNA]</scope>
    <source>
        <strain evidence="2 3">BR 11140</strain>
    </source>
</reference>
<feature type="chain" id="PRO_5021799970" evidence="1">
    <location>
        <begin position="23"/>
        <end position="83"/>
    </location>
</feature>
<dbReference type="PROSITE" id="PS51257">
    <property type="entry name" value="PROKAR_LIPOPROTEIN"/>
    <property type="match status" value="1"/>
</dbReference>
<dbReference type="EMBL" id="VITT01000009">
    <property type="protein sequence ID" value="TWB58696.1"/>
    <property type="molecule type" value="Genomic_DNA"/>
</dbReference>
<dbReference type="AlphaFoldDB" id="A0A560II73"/>
<evidence type="ECO:0000313" key="3">
    <source>
        <dbReference type="Proteomes" id="UP000318050"/>
    </source>
</evidence>
<evidence type="ECO:0000256" key="1">
    <source>
        <dbReference type="SAM" id="SignalP"/>
    </source>
</evidence>
<accession>A0A560II73</accession>
<keyword evidence="1" id="KW-0732">Signal</keyword>
<evidence type="ECO:0000313" key="2">
    <source>
        <dbReference type="EMBL" id="TWB58696.1"/>
    </source>
</evidence>
<protein>
    <submittedName>
        <fullName evidence="2">Uncharacterized protein</fullName>
    </submittedName>
</protein>
<comment type="caution">
    <text evidence="2">The sequence shown here is derived from an EMBL/GenBank/DDBJ whole genome shotgun (WGS) entry which is preliminary data.</text>
</comment>
<feature type="signal peptide" evidence="1">
    <location>
        <begin position="1"/>
        <end position="22"/>
    </location>
</feature>
<proteinExistence type="predicted"/>
<sequence length="83" mass="9126">MRCWLLPLIAVLTLSSSSCSQAPSEPACPRIIPYTPDQQLQAAQELAALAPDAMLRTMISDYGLTRNWIRTCRGEPIPGSRPK</sequence>
<gene>
    <name evidence="2" type="ORF">FBZ92_109189</name>
</gene>
<name>A0A560II73_9PROT</name>
<dbReference type="Proteomes" id="UP000318050">
    <property type="component" value="Unassembled WGS sequence"/>
</dbReference>
<organism evidence="2 3">
    <name type="scientific">Nitrospirillum amazonense</name>
    <dbReference type="NCBI Taxonomy" id="28077"/>
    <lineage>
        <taxon>Bacteria</taxon>
        <taxon>Pseudomonadati</taxon>
        <taxon>Pseudomonadota</taxon>
        <taxon>Alphaproteobacteria</taxon>
        <taxon>Rhodospirillales</taxon>
        <taxon>Azospirillaceae</taxon>
        <taxon>Nitrospirillum</taxon>
    </lineage>
</organism>